<evidence type="ECO:0008006" key="3">
    <source>
        <dbReference type="Google" id="ProtNLM"/>
    </source>
</evidence>
<reference evidence="1" key="1">
    <citation type="submission" date="2023-07" db="EMBL/GenBank/DDBJ databases">
        <title>draft genome sequence of fig (Ficus carica).</title>
        <authorList>
            <person name="Takahashi T."/>
            <person name="Nishimura K."/>
        </authorList>
    </citation>
    <scope>NUCLEOTIDE SEQUENCE</scope>
</reference>
<evidence type="ECO:0000313" key="1">
    <source>
        <dbReference type="EMBL" id="GMN62504.1"/>
    </source>
</evidence>
<gene>
    <name evidence="1" type="ORF">TIFTF001_031590</name>
</gene>
<organism evidence="1 2">
    <name type="scientific">Ficus carica</name>
    <name type="common">Common fig</name>
    <dbReference type="NCBI Taxonomy" id="3494"/>
    <lineage>
        <taxon>Eukaryota</taxon>
        <taxon>Viridiplantae</taxon>
        <taxon>Streptophyta</taxon>
        <taxon>Embryophyta</taxon>
        <taxon>Tracheophyta</taxon>
        <taxon>Spermatophyta</taxon>
        <taxon>Magnoliopsida</taxon>
        <taxon>eudicotyledons</taxon>
        <taxon>Gunneridae</taxon>
        <taxon>Pentapetalae</taxon>
        <taxon>rosids</taxon>
        <taxon>fabids</taxon>
        <taxon>Rosales</taxon>
        <taxon>Moraceae</taxon>
        <taxon>Ficeae</taxon>
        <taxon>Ficus</taxon>
    </lineage>
</organism>
<dbReference type="AlphaFoldDB" id="A0AA88E1Q5"/>
<sequence>MATACGVVLESVESDAVNVVQAVNPSCSVNEAGSIIDDIKTSLFQVSGGIVCRHISRSSNMVAYQLANLAFQVSNDVFGLDVIPRSIGSAVLSDLAI</sequence>
<protein>
    <recommendedName>
        <fullName evidence="3">RNase H type-1 domain-containing protein</fullName>
    </recommendedName>
</protein>
<proteinExistence type="predicted"/>
<keyword evidence="2" id="KW-1185">Reference proteome</keyword>
<accession>A0AA88E1Q5</accession>
<comment type="caution">
    <text evidence="1">The sequence shown here is derived from an EMBL/GenBank/DDBJ whole genome shotgun (WGS) entry which is preliminary data.</text>
</comment>
<dbReference type="Proteomes" id="UP001187192">
    <property type="component" value="Unassembled WGS sequence"/>
</dbReference>
<evidence type="ECO:0000313" key="2">
    <source>
        <dbReference type="Proteomes" id="UP001187192"/>
    </source>
</evidence>
<name>A0AA88E1Q5_FICCA</name>
<dbReference type="EMBL" id="BTGU01000130">
    <property type="protein sequence ID" value="GMN62504.1"/>
    <property type="molecule type" value="Genomic_DNA"/>
</dbReference>